<evidence type="ECO:0000313" key="1">
    <source>
        <dbReference type="EMBL" id="GBM91063.1"/>
    </source>
</evidence>
<dbReference type="AlphaFoldDB" id="A0A4Y2JL21"/>
<comment type="caution">
    <text evidence="1">The sequence shown here is derived from an EMBL/GenBank/DDBJ whole genome shotgun (WGS) entry which is preliminary data.</text>
</comment>
<reference evidence="1 2" key="1">
    <citation type="journal article" date="2019" name="Sci. Rep.">
        <title>Orb-weaving spider Araneus ventricosus genome elucidates the spidroin gene catalogue.</title>
        <authorList>
            <person name="Kono N."/>
            <person name="Nakamura H."/>
            <person name="Ohtoshi R."/>
            <person name="Moran D.A.P."/>
            <person name="Shinohara A."/>
            <person name="Yoshida Y."/>
            <person name="Fujiwara M."/>
            <person name="Mori M."/>
            <person name="Tomita M."/>
            <person name="Arakawa K."/>
        </authorList>
    </citation>
    <scope>NUCLEOTIDE SEQUENCE [LARGE SCALE GENOMIC DNA]</scope>
</reference>
<sequence length="250" mass="28684">MPAIWKLLALKGLIKFRQLRQKPHEPNLKGVLGSSKSCQVLANKACNSETLPGGIPETVEEIVNACAKFQKINQCITKDLKTCHAKDEQIGSDDRDWLDSTQIKLEVLEQICSLNPDTYSKFISSKNCSFKVAKVEFAERLCEKAERRVMAALQMRKERLLKSENTTVIDLYDACLSQLFQRNCLIDLHYKKCGSDAREVVFQIYKKIEDWNKVCPMDIRIDVLELLDDLSSLTRNDIYVKDFLITDNLF</sequence>
<dbReference type="EMBL" id="BGPR01003670">
    <property type="protein sequence ID" value="GBM91063.1"/>
    <property type="molecule type" value="Genomic_DNA"/>
</dbReference>
<gene>
    <name evidence="1" type="ORF">AVEN_270722_1</name>
</gene>
<evidence type="ECO:0000313" key="2">
    <source>
        <dbReference type="Proteomes" id="UP000499080"/>
    </source>
</evidence>
<protein>
    <submittedName>
        <fullName evidence="1">Uncharacterized protein</fullName>
    </submittedName>
</protein>
<organism evidence="1 2">
    <name type="scientific">Araneus ventricosus</name>
    <name type="common">Orbweaver spider</name>
    <name type="synonym">Epeira ventricosa</name>
    <dbReference type="NCBI Taxonomy" id="182803"/>
    <lineage>
        <taxon>Eukaryota</taxon>
        <taxon>Metazoa</taxon>
        <taxon>Ecdysozoa</taxon>
        <taxon>Arthropoda</taxon>
        <taxon>Chelicerata</taxon>
        <taxon>Arachnida</taxon>
        <taxon>Araneae</taxon>
        <taxon>Araneomorphae</taxon>
        <taxon>Entelegynae</taxon>
        <taxon>Araneoidea</taxon>
        <taxon>Araneidae</taxon>
        <taxon>Araneus</taxon>
    </lineage>
</organism>
<proteinExistence type="predicted"/>
<dbReference type="Proteomes" id="UP000499080">
    <property type="component" value="Unassembled WGS sequence"/>
</dbReference>
<keyword evidence="2" id="KW-1185">Reference proteome</keyword>
<accession>A0A4Y2JL21</accession>
<name>A0A4Y2JL21_ARAVE</name>